<organism evidence="1 2">
    <name type="scientific">Gemmata palustris</name>
    <dbReference type="NCBI Taxonomy" id="2822762"/>
    <lineage>
        <taxon>Bacteria</taxon>
        <taxon>Pseudomonadati</taxon>
        <taxon>Planctomycetota</taxon>
        <taxon>Planctomycetia</taxon>
        <taxon>Gemmatales</taxon>
        <taxon>Gemmataceae</taxon>
        <taxon>Gemmata</taxon>
    </lineage>
</organism>
<reference evidence="1 2" key="1">
    <citation type="submission" date="2021-04" db="EMBL/GenBank/DDBJ databases">
        <authorList>
            <person name="Ivanova A."/>
        </authorList>
    </citation>
    <scope>NUCLEOTIDE SEQUENCE [LARGE SCALE GENOMIC DNA]</scope>
    <source>
        <strain evidence="1 2">G18</strain>
    </source>
</reference>
<name>A0ABS5BW33_9BACT</name>
<dbReference type="EMBL" id="JAGKQQ010000001">
    <property type="protein sequence ID" value="MBP3957946.1"/>
    <property type="molecule type" value="Genomic_DNA"/>
</dbReference>
<dbReference type="Gene3D" id="1.25.40.10">
    <property type="entry name" value="Tetratricopeptide repeat domain"/>
    <property type="match status" value="2"/>
</dbReference>
<evidence type="ECO:0008006" key="3">
    <source>
        <dbReference type="Google" id="ProtNLM"/>
    </source>
</evidence>
<dbReference type="InterPro" id="IPR011990">
    <property type="entry name" value="TPR-like_helical_dom_sf"/>
</dbReference>
<keyword evidence="2" id="KW-1185">Reference proteome</keyword>
<sequence>MARTARMAQIEALLAEDPNDAFLRYGLAMEHSSAGDDAECVTVLRDLIARTAAEPYVPAFLQCGQALARLDRTEEACAVLAQGVDVARKAGDTHAQGEMQGLLSSLE</sequence>
<comment type="caution">
    <text evidence="1">The sequence shown here is derived from an EMBL/GenBank/DDBJ whole genome shotgun (WGS) entry which is preliminary data.</text>
</comment>
<accession>A0ABS5BW33</accession>
<protein>
    <recommendedName>
        <fullName evidence="3">Tetratricopeptide repeat protein</fullName>
    </recommendedName>
</protein>
<dbReference type="Proteomes" id="UP000676565">
    <property type="component" value="Unassembled WGS sequence"/>
</dbReference>
<gene>
    <name evidence="1" type="ORF">J8F10_22050</name>
</gene>
<evidence type="ECO:0000313" key="2">
    <source>
        <dbReference type="Proteomes" id="UP000676565"/>
    </source>
</evidence>
<proteinExistence type="predicted"/>
<evidence type="ECO:0000313" key="1">
    <source>
        <dbReference type="EMBL" id="MBP3957946.1"/>
    </source>
</evidence>
<dbReference type="SUPFAM" id="SSF48452">
    <property type="entry name" value="TPR-like"/>
    <property type="match status" value="1"/>
</dbReference>